<feature type="domain" description="Helicase C-terminal" evidence="8">
    <location>
        <begin position="726"/>
        <end position="871"/>
    </location>
</feature>
<evidence type="ECO:0000256" key="3">
    <source>
        <dbReference type="ARBA" id="ARBA00022806"/>
    </source>
</evidence>
<dbReference type="GO" id="GO:0016787">
    <property type="term" value="F:hydrolase activity"/>
    <property type="evidence" value="ECO:0007669"/>
    <property type="project" value="UniProtKB-KW"/>
</dbReference>
<gene>
    <name evidence="9" type="ORF">PBRA_007423</name>
</gene>
<dbReference type="SUPFAM" id="SSF52540">
    <property type="entry name" value="P-loop containing nucleoside triphosphate hydrolases"/>
    <property type="match status" value="3"/>
</dbReference>
<name>A0A0G4IWL6_PLABS</name>
<dbReference type="InterPro" id="IPR011545">
    <property type="entry name" value="DEAD/DEAH_box_helicase_dom"/>
</dbReference>
<dbReference type="GO" id="GO:0003723">
    <property type="term" value="F:RNA binding"/>
    <property type="evidence" value="ECO:0007669"/>
    <property type="project" value="UniProtKB-UniRule"/>
</dbReference>
<comment type="function">
    <text evidence="6">RNA helicase.</text>
</comment>
<evidence type="ECO:0000256" key="2">
    <source>
        <dbReference type="ARBA" id="ARBA00022801"/>
    </source>
</evidence>
<keyword evidence="4 6" id="KW-0067">ATP-binding</keyword>
<comment type="domain">
    <text evidence="6">The Q motif is unique to and characteristic of the DEAD box family of RNA helicases and controls ATP binding and hydrolysis.</text>
</comment>
<dbReference type="EC" id="3.6.4.13" evidence="6"/>
<keyword evidence="10" id="KW-1185">Reference proteome</keyword>
<evidence type="ECO:0000313" key="10">
    <source>
        <dbReference type="Proteomes" id="UP000039324"/>
    </source>
</evidence>
<evidence type="ECO:0000259" key="8">
    <source>
        <dbReference type="PROSITE" id="PS51194"/>
    </source>
</evidence>
<feature type="domain" description="Helicase ATP-binding" evidence="7">
    <location>
        <begin position="20"/>
        <end position="206"/>
    </location>
</feature>
<protein>
    <recommendedName>
        <fullName evidence="6">ATP-dependent RNA helicase</fullName>
        <ecNumber evidence="6">3.6.4.13</ecNumber>
    </recommendedName>
</protein>
<proteinExistence type="inferred from homology"/>
<dbReference type="Pfam" id="PF00270">
    <property type="entry name" value="DEAD"/>
    <property type="match status" value="2"/>
</dbReference>
<dbReference type="InterPro" id="IPR014001">
    <property type="entry name" value="Helicase_ATP-bd"/>
</dbReference>
<dbReference type="PROSITE" id="PS51192">
    <property type="entry name" value="HELICASE_ATP_BIND_1"/>
    <property type="match status" value="2"/>
</dbReference>
<evidence type="ECO:0000256" key="6">
    <source>
        <dbReference type="RuleBase" id="RU365068"/>
    </source>
</evidence>
<dbReference type="Gene3D" id="3.40.50.300">
    <property type="entry name" value="P-loop containing nucleotide triphosphate hydrolases"/>
    <property type="match status" value="4"/>
</dbReference>
<dbReference type="OrthoDB" id="193716at2759"/>
<evidence type="ECO:0000256" key="1">
    <source>
        <dbReference type="ARBA" id="ARBA00022741"/>
    </source>
</evidence>
<keyword evidence="2 6" id="KW-0378">Hydrolase</keyword>
<dbReference type="CDD" id="cd18787">
    <property type="entry name" value="SF2_C_DEAD"/>
    <property type="match status" value="1"/>
</dbReference>
<dbReference type="EMBL" id="CDSF01000092">
    <property type="protein sequence ID" value="CEO99690.1"/>
    <property type="molecule type" value="Genomic_DNA"/>
</dbReference>
<evidence type="ECO:0000259" key="7">
    <source>
        <dbReference type="PROSITE" id="PS51192"/>
    </source>
</evidence>
<reference evidence="9 10" key="1">
    <citation type="submission" date="2015-02" db="EMBL/GenBank/DDBJ databases">
        <authorList>
            <person name="Chooi Y.-H."/>
        </authorList>
    </citation>
    <scope>NUCLEOTIDE SEQUENCE [LARGE SCALE GENOMIC DNA]</scope>
    <source>
        <strain evidence="9">E3</strain>
    </source>
</reference>
<dbReference type="OMA" id="RRWNDEV"/>
<comment type="catalytic activity">
    <reaction evidence="6">
        <text>ATP + H2O = ADP + phosphate + H(+)</text>
        <dbReference type="Rhea" id="RHEA:13065"/>
        <dbReference type="ChEBI" id="CHEBI:15377"/>
        <dbReference type="ChEBI" id="CHEBI:15378"/>
        <dbReference type="ChEBI" id="CHEBI:30616"/>
        <dbReference type="ChEBI" id="CHEBI:43474"/>
        <dbReference type="ChEBI" id="CHEBI:456216"/>
        <dbReference type="EC" id="3.6.4.13"/>
    </reaction>
</comment>
<evidence type="ECO:0000313" key="9">
    <source>
        <dbReference type="EMBL" id="CEO99690.1"/>
    </source>
</evidence>
<dbReference type="SMART" id="SM00487">
    <property type="entry name" value="DEXDc"/>
    <property type="match status" value="2"/>
</dbReference>
<dbReference type="PROSITE" id="PS00039">
    <property type="entry name" value="DEAD_ATP_HELICASE"/>
    <property type="match status" value="1"/>
</dbReference>
<dbReference type="GO" id="GO:0005524">
    <property type="term" value="F:ATP binding"/>
    <property type="evidence" value="ECO:0007669"/>
    <property type="project" value="UniProtKB-UniRule"/>
</dbReference>
<keyword evidence="1 6" id="KW-0547">Nucleotide-binding</keyword>
<dbReference type="GO" id="GO:0003724">
    <property type="term" value="F:RNA helicase activity"/>
    <property type="evidence" value="ECO:0007669"/>
    <property type="project" value="UniProtKB-EC"/>
</dbReference>
<comment type="similarity">
    <text evidence="6">Belongs to the DEAD box helicase family.</text>
</comment>
<organism evidence="9 10">
    <name type="scientific">Plasmodiophora brassicae</name>
    <name type="common">Clubroot disease agent</name>
    <dbReference type="NCBI Taxonomy" id="37360"/>
    <lineage>
        <taxon>Eukaryota</taxon>
        <taxon>Sar</taxon>
        <taxon>Rhizaria</taxon>
        <taxon>Endomyxa</taxon>
        <taxon>Phytomyxea</taxon>
        <taxon>Plasmodiophorida</taxon>
        <taxon>Plasmodiophoridae</taxon>
        <taxon>Plasmodiophora</taxon>
    </lineage>
</organism>
<dbReference type="Proteomes" id="UP000039324">
    <property type="component" value="Unassembled WGS sequence"/>
</dbReference>
<evidence type="ECO:0000256" key="4">
    <source>
        <dbReference type="ARBA" id="ARBA00022840"/>
    </source>
</evidence>
<dbReference type="InterPro" id="IPR000629">
    <property type="entry name" value="RNA-helicase_DEAD-box_CS"/>
</dbReference>
<keyword evidence="3 6" id="KW-0347">Helicase</keyword>
<evidence type="ECO:0000256" key="5">
    <source>
        <dbReference type="ARBA" id="ARBA00022884"/>
    </source>
</evidence>
<dbReference type="InterPro" id="IPR027417">
    <property type="entry name" value="P-loop_NTPase"/>
</dbReference>
<dbReference type="SMART" id="SM00490">
    <property type="entry name" value="HELICc"/>
    <property type="match status" value="1"/>
</dbReference>
<accession>A0A0G4IWL6</accession>
<feature type="domain" description="Helicase C-terminal" evidence="8">
    <location>
        <begin position="240"/>
        <end position="392"/>
    </location>
</feature>
<dbReference type="Pfam" id="PF00271">
    <property type="entry name" value="Helicase_C"/>
    <property type="match status" value="1"/>
</dbReference>
<feature type="domain" description="Helicase ATP-binding" evidence="7">
    <location>
        <begin position="528"/>
        <end position="692"/>
    </location>
</feature>
<keyword evidence="5 6" id="KW-0694">RNA-binding</keyword>
<dbReference type="AlphaFoldDB" id="A0A0G4IWL6"/>
<dbReference type="PROSITE" id="PS51194">
    <property type="entry name" value="HELICASE_CTER"/>
    <property type="match status" value="2"/>
</dbReference>
<dbReference type="InterPro" id="IPR001650">
    <property type="entry name" value="Helicase_C-like"/>
</dbReference>
<dbReference type="STRING" id="37360.A0A0G4IWL6"/>
<sequence>MYALKAIQVTYTTPVQAQILPSALQGKDLLVKAKTSAEKAVAFLIPAIEKIAAAEKSLKLDRQKISVLVLTPSRGHAERIQQQARALAQYHRYWVESIFGGYNVSKELDRIRSTSVIDILIATPSRLLTHVRETDGFAKRLQQVLLVVVDEADELVNRDFLKGTHMVQVLGIVPNRTLRQTMMFSATVTQTIQYLIRLSLRAEHTFIDTIGKEDLNAVPDVEQYRAVVPLQDQLAVLESVLQRHVDQCPDYKIVVFSPTARQASFWSMLFGKLGLRTLPNHSRKSRAYQRKAGDEFNSATQIIMFASDIIIRRNAFPDTTLVVQVGWVPRDMYVRRMQRTTREGQVGKSVFLLSEFEAAYALDAMPDLPIKDIGQDDVVAKAEMSAQLKEVLDSVEKDAELAKAAGQAYQAFLGFYNSHLKPLNWTKDRLVEMSNEFASLIGLERPPALPKQLAKKMGLMRASGVTIADTAATSSQSRTSHKRRFLADHAAESATESVRHGPSQNWNGKDRCVVVVSPITPPDTVFQVAFLLPCVEMLAKASPSGVSVPRQKVSVLVLSPTRELAQQIAAEAKALTQFHGFKVECVFGGSNVNREQARLRSPAGVDILVATPGRLLDHLKNSPGVANQLNALRVVVFDECDQLLDRGFQQDITKILGFLPPKHQRQTLLFSATVPDKIHSIVSLALRDGHDFIDTVGDEDTHTNLQVEQFSAVVPFDAQLAVLENVLRVHMKECPQDFKIIVFFPTARVVGFCAQLFTSIGLPVLEIHSRKSQAQRTKVSNQFREATRAIMFTSDVSARGVDYPDVTLIVQVGLTTREQYIHRVGRTARAGRQGKAVLLVCPFESAILKQLKDLPIQDISEVSAIARATMTPELRAAISGVPGNDAMVKAGSMAYQAFLGFYNSNTKMLGLSKEQLVSIANRFAGIIGLAEVPALSKKTIGMMGLKGTPGLVIDQHRQ</sequence>
<dbReference type="PANTHER" id="PTHR24031">
    <property type="entry name" value="RNA HELICASE"/>
    <property type="match status" value="1"/>
</dbReference>